<proteinExistence type="predicted"/>
<keyword evidence="1" id="KW-1185">Reference proteome</keyword>
<name>A0AC58HA46_DANRE</name>
<dbReference type="RefSeq" id="XP_073778859.1">
    <property type="nucleotide sequence ID" value="XM_073922758.1"/>
</dbReference>
<evidence type="ECO:0000313" key="2">
    <source>
        <dbReference type="RefSeq" id="XP_073778859.1"/>
    </source>
</evidence>
<protein>
    <submittedName>
        <fullName evidence="2">Uncharacterized protein isoform X1</fullName>
    </submittedName>
</protein>
<dbReference type="Proteomes" id="UP000000437">
    <property type="component" value="Chromosome 15"/>
</dbReference>
<evidence type="ECO:0000313" key="1">
    <source>
        <dbReference type="Proteomes" id="UP000000437"/>
    </source>
</evidence>
<accession>A0AC58HA46</accession>
<reference evidence="2" key="1">
    <citation type="submission" date="2025-08" db="UniProtKB">
        <authorList>
            <consortium name="RefSeq"/>
        </authorList>
    </citation>
    <scope>IDENTIFICATION</scope>
    <source>
        <strain evidence="2">Tuebingen</strain>
        <tissue evidence="2">Fibroblasts and whole tissue</tissue>
    </source>
</reference>
<sequence length="325" mass="37943">MTKVTKLHSEDIRAMRSAGKSTQEINRYLKSVGVNTTLSTIRRHYRERIIHKRNPRKMKQDIVAAIDQMMSQNQKTTVSSVKKHIWRDNGVSVSERSIRRIKQKLGWRYKKNLLRPTIADTDKEARLQLAQKWIDEKEMFHDVIFSDETTLTLDHFSSVCKTERREFEPKRKRCVKVHVWAAISRLGPGPIVIFDGILDRTFFEDTIIRETAAPYIRENFGVYHRFIQDNDPKHTAAGKVIAAEEINWVKTPAESPDLNPIEMVWHELKEYLRIEAQPTIKTELTAAIHKFWFEELTEAKCNKYINRLLEVLPAVVKNQGGYTGM</sequence>
<gene>
    <name evidence="2" type="primary">si:dkey-77f5.3</name>
    <name evidence="2" type="synonym">fe47g03</name>
    <name evidence="2" type="synonym">si:ch73-64e16.4</name>
    <name evidence="2" type="synonym">wu:fe47g03</name>
</gene>
<organism evidence="1 2">
    <name type="scientific">Danio rerio</name>
    <name type="common">Zebrafish</name>
    <name type="synonym">Brachydanio rerio</name>
    <dbReference type="NCBI Taxonomy" id="7955"/>
    <lineage>
        <taxon>Eukaryota</taxon>
        <taxon>Metazoa</taxon>
        <taxon>Chordata</taxon>
        <taxon>Craniata</taxon>
        <taxon>Vertebrata</taxon>
        <taxon>Euteleostomi</taxon>
        <taxon>Actinopterygii</taxon>
        <taxon>Neopterygii</taxon>
        <taxon>Teleostei</taxon>
        <taxon>Ostariophysi</taxon>
        <taxon>Cypriniformes</taxon>
        <taxon>Danionidae</taxon>
        <taxon>Danioninae</taxon>
        <taxon>Danio</taxon>
    </lineage>
</organism>